<dbReference type="RefSeq" id="WP_101894438.1">
    <property type="nucleotide sequence ID" value="NZ_CP022684.1"/>
</dbReference>
<dbReference type="InterPro" id="IPR029021">
    <property type="entry name" value="Prot-tyrosine_phosphatase-like"/>
</dbReference>
<dbReference type="InterPro" id="IPR000387">
    <property type="entry name" value="Tyr_Pase_dom"/>
</dbReference>
<organism evidence="2 3">
    <name type="scientific">Ketobacter alkanivorans</name>
    <dbReference type="NCBI Taxonomy" id="1917421"/>
    <lineage>
        <taxon>Bacteria</taxon>
        <taxon>Pseudomonadati</taxon>
        <taxon>Pseudomonadota</taxon>
        <taxon>Gammaproteobacteria</taxon>
        <taxon>Pseudomonadales</taxon>
        <taxon>Ketobacteraceae</taxon>
        <taxon>Ketobacter</taxon>
    </lineage>
</organism>
<sequence>MALAAYLKVTTHKIKVFIMTAQLFGLNSYQNHTRKEMGFTNFQWTLNGAVARASQPGYTSNDSKHALGPVEITYLKSKGINCVISANHYDIPKVGRTLLNNANISHHHYQVGDYQPPSVFQLQNAANVIDAAINAGGAVLVYCGYGQGRTGTFVAGWAMQKYLTAHPAADINGMCNMAFLRDNFGVENFLQVNAVRASAALAPATAPAPAPMFGSGPINLGMPDNMSSGPKFSSFGSDISW</sequence>
<dbReference type="Pfam" id="PF22785">
    <property type="entry name" value="Tc-R-P"/>
    <property type="match status" value="1"/>
</dbReference>
<evidence type="ECO:0000313" key="2">
    <source>
        <dbReference type="EMBL" id="AUM13059.1"/>
    </source>
</evidence>
<reference evidence="3" key="1">
    <citation type="submission" date="2017-08" db="EMBL/GenBank/DDBJ databases">
        <title>Direct submision.</title>
        <authorList>
            <person name="Kim S.-J."/>
            <person name="Rhee S.-K."/>
        </authorList>
    </citation>
    <scope>NUCLEOTIDE SEQUENCE [LARGE SCALE GENOMIC DNA]</scope>
    <source>
        <strain evidence="3">GI5</strain>
    </source>
</reference>
<dbReference type="Gene3D" id="3.90.190.10">
    <property type="entry name" value="Protein tyrosine phosphatase superfamily"/>
    <property type="match status" value="1"/>
</dbReference>
<accession>A0A2K9LL25</accession>
<feature type="domain" description="Tyrosine specific protein phosphatases" evidence="1">
    <location>
        <begin position="123"/>
        <end position="168"/>
    </location>
</feature>
<dbReference type="EMBL" id="CP022684">
    <property type="protein sequence ID" value="AUM13059.1"/>
    <property type="molecule type" value="Genomic_DNA"/>
</dbReference>
<proteinExistence type="predicted"/>
<evidence type="ECO:0000259" key="1">
    <source>
        <dbReference type="PROSITE" id="PS50056"/>
    </source>
</evidence>
<gene>
    <name evidence="2" type="ORF">Kalk_11765</name>
</gene>
<dbReference type="KEGG" id="kak:Kalk_11765"/>
<dbReference type="SUPFAM" id="SSF52799">
    <property type="entry name" value="(Phosphotyrosine protein) phosphatases II"/>
    <property type="match status" value="1"/>
</dbReference>
<dbReference type="AlphaFoldDB" id="A0A2K9LL25"/>
<dbReference type="Proteomes" id="UP000235116">
    <property type="component" value="Chromosome"/>
</dbReference>
<protein>
    <recommendedName>
        <fullName evidence="1">Tyrosine specific protein phosphatases domain-containing protein</fullName>
    </recommendedName>
</protein>
<dbReference type="OrthoDB" id="9806482at2"/>
<name>A0A2K9LL25_9GAMM</name>
<evidence type="ECO:0000313" key="3">
    <source>
        <dbReference type="Proteomes" id="UP000235116"/>
    </source>
</evidence>
<keyword evidence="3" id="KW-1185">Reference proteome</keyword>
<dbReference type="PROSITE" id="PS50056">
    <property type="entry name" value="TYR_PHOSPHATASE_2"/>
    <property type="match status" value="1"/>
</dbReference>